<keyword evidence="3" id="KW-1185">Reference proteome</keyword>
<evidence type="ECO:0000256" key="1">
    <source>
        <dbReference type="SAM" id="SignalP"/>
    </source>
</evidence>
<dbReference type="Proteomes" id="UP001597304">
    <property type="component" value="Unassembled WGS sequence"/>
</dbReference>
<feature type="chain" id="PRO_5045693925" evidence="1">
    <location>
        <begin position="23"/>
        <end position="219"/>
    </location>
</feature>
<name>A0ABW4KU39_9BURK</name>
<dbReference type="RefSeq" id="WP_147912702.1">
    <property type="nucleotide sequence ID" value="NZ_JBHUEJ010000016.1"/>
</dbReference>
<sequence length="219" mass="23175">MSLRTFSLLALSAAAVWTTAQAAQPAPASAVFLDEAQAVPLRNGTAAIYQDEQGRARAADAVCVQARSGRAVAGSPKACPRGAALGYVDRATGRVASRDHGLSEFMTYRLAGSVPAPSLEFRGADGQARTAVIVVQDGAGSGTFYALGVVSGADGGTQGSQLVPLGDRVIPYWMEFDQRHGVLSVSYLDRADNTPMTAEPTVRKHRRFRVEGRRLVEVR</sequence>
<organism evidence="2 3">
    <name type="scientific">Ottowia flava</name>
    <dbReference type="NCBI Taxonomy" id="2675430"/>
    <lineage>
        <taxon>Bacteria</taxon>
        <taxon>Pseudomonadati</taxon>
        <taxon>Pseudomonadota</taxon>
        <taxon>Betaproteobacteria</taxon>
        <taxon>Burkholderiales</taxon>
        <taxon>Comamonadaceae</taxon>
        <taxon>Ottowia</taxon>
    </lineage>
</organism>
<keyword evidence="1" id="KW-0732">Signal</keyword>
<protein>
    <submittedName>
        <fullName evidence="2">Uncharacterized protein</fullName>
    </submittedName>
</protein>
<evidence type="ECO:0000313" key="3">
    <source>
        <dbReference type="Proteomes" id="UP001597304"/>
    </source>
</evidence>
<evidence type="ECO:0000313" key="2">
    <source>
        <dbReference type="EMBL" id="MFD1710592.1"/>
    </source>
</evidence>
<proteinExistence type="predicted"/>
<comment type="caution">
    <text evidence="2">The sequence shown here is derived from an EMBL/GenBank/DDBJ whole genome shotgun (WGS) entry which is preliminary data.</text>
</comment>
<accession>A0ABW4KU39</accession>
<gene>
    <name evidence="2" type="ORF">ACFSF0_08245</name>
</gene>
<feature type="signal peptide" evidence="1">
    <location>
        <begin position="1"/>
        <end position="22"/>
    </location>
</feature>
<dbReference type="EMBL" id="JBHUEJ010000016">
    <property type="protein sequence ID" value="MFD1710592.1"/>
    <property type="molecule type" value="Genomic_DNA"/>
</dbReference>
<reference evidence="3" key="1">
    <citation type="journal article" date="2019" name="Int. J. Syst. Evol. Microbiol.">
        <title>The Global Catalogue of Microorganisms (GCM) 10K type strain sequencing project: providing services to taxonomists for standard genome sequencing and annotation.</title>
        <authorList>
            <consortium name="The Broad Institute Genomics Platform"/>
            <consortium name="The Broad Institute Genome Sequencing Center for Infectious Disease"/>
            <person name="Wu L."/>
            <person name="Ma J."/>
        </authorList>
    </citation>
    <scope>NUCLEOTIDE SEQUENCE [LARGE SCALE GENOMIC DNA]</scope>
    <source>
        <strain evidence="3">LMG 29247</strain>
    </source>
</reference>